<keyword evidence="2" id="KW-0808">Transferase</keyword>
<sequence>MRALVIQHDHVTEPGLVGARLVERGYDLTTVTVVPEDRHHAPDVAFDFPDPADWDVIVALGAPWSVYDPAAVGRWIGGELALLRKAHHLGIPVLGVCFGAQALTTALGGAVEEAPRPEIGWVEVDTDEPALVGPGPWFQWHYDRCVLPPDAEELARTAVCAQAFRAGSSLGVQFHPEVTPRMVRGWLALGGAEQCVRHGLDPEELLARTRAMEPTARANTARLVDGFLDGTAGAPS</sequence>
<dbReference type="InterPro" id="IPR029062">
    <property type="entry name" value="Class_I_gatase-like"/>
</dbReference>
<dbReference type="InterPro" id="IPR017926">
    <property type="entry name" value="GATASE"/>
</dbReference>
<name>A0A101SVZ4_9ACTN</name>
<dbReference type="OrthoDB" id="5196541at2"/>
<gene>
    <name evidence="2" type="ORF">AQJ64_22570</name>
</gene>
<comment type="caution">
    <text evidence="2">The sequence shown here is derived from an EMBL/GenBank/DDBJ whole genome shotgun (WGS) entry which is preliminary data.</text>
</comment>
<feature type="domain" description="Glutamine amidotransferase" evidence="1">
    <location>
        <begin position="30"/>
        <end position="181"/>
    </location>
</feature>
<dbReference type="PANTHER" id="PTHR42695">
    <property type="entry name" value="GLUTAMINE AMIDOTRANSFERASE YLR126C-RELATED"/>
    <property type="match status" value="1"/>
</dbReference>
<organism evidence="2 3">
    <name type="scientific">Streptomyces griseoruber</name>
    <dbReference type="NCBI Taxonomy" id="1943"/>
    <lineage>
        <taxon>Bacteria</taxon>
        <taxon>Bacillati</taxon>
        <taxon>Actinomycetota</taxon>
        <taxon>Actinomycetes</taxon>
        <taxon>Kitasatosporales</taxon>
        <taxon>Streptomycetaceae</taxon>
        <taxon>Streptomyces</taxon>
    </lineage>
</organism>
<dbReference type="PROSITE" id="PS51273">
    <property type="entry name" value="GATASE_TYPE_1"/>
    <property type="match status" value="1"/>
</dbReference>
<keyword evidence="3" id="KW-1185">Reference proteome</keyword>
<dbReference type="GO" id="GO:0008483">
    <property type="term" value="F:transaminase activity"/>
    <property type="evidence" value="ECO:0007669"/>
    <property type="project" value="UniProtKB-KW"/>
</dbReference>
<accession>A0A101SVZ4</accession>
<dbReference type="Gene3D" id="3.40.50.880">
    <property type="match status" value="1"/>
</dbReference>
<dbReference type="SUPFAM" id="SSF52317">
    <property type="entry name" value="Class I glutamine amidotransferase-like"/>
    <property type="match status" value="1"/>
</dbReference>
<dbReference type="GO" id="GO:0005829">
    <property type="term" value="C:cytosol"/>
    <property type="evidence" value="ECO:0007669"/>
    <property type="project" value="TreeGrafter"/>
</dbReference>
<dbReference type="EMBL" id="LMWW01000036">
    <property type="protein sequence ID" value="KUN81204.1"/>
    <property type="molecule type" value="Genomic_DNA"/>
</dbReference>
<dbReference type="AlphaFoldDB" id="A0A101SVZ4"/>
<dbReference type="Pfam" id="PF00117">
    <property type="entry name" value="GATase"/>
    <property type="match status" value="1"/>
</dbReference>
<dbReference type="PANTHER" id="PTHR42695:SF5">
    <property type="entry name" value="GLUTAMINE AMIDOTRANSFERASE YLR126C-RELATED"/>
    <property type="match status" value="1"/>
</dbReference>
<evidence type="ECO:0000313" key="3">
    <source>
        <dbReference type="Proteomes" id="UP000052982"/>
    </source>
</evidence>
<dbReference type="RefSeq" id="WP_055637584.1">
    <property type="nucleotide sequence ID" value="NZ_KQ948771.1"/>
</dbReference>
<dbReference type="Proteomes" id="UP000052982">
    <property type="component" value="Unassembled WGS sequence"/>
</dbReference>
<protein>
    <submittedName>
        <fullName evidence="2">Aminotransferase</fullName>
    </submittedName>
</protein>
<dbReference type="STRING" id="1943.AQJ64_22570"/>
<reference evidence="2 3" key="1">
    <citation type="submission" date="2015-10" db="EMBL/GenBank/DDBJ databases">
        <title>Draft genome sequence of Streptomyces griseoruber DSM 40281, type strain for the species Streptomyces griseoruber.</title>
        <authorList>
            <person name="Ruckert C."/>
            <person name="Winkler A."/>
            <person name="Kalinowski J."/>
            <person name="Kampfer P."/>
            <person name="Glaeser S."/>
        </authorList>
    </citation>
    <scope>NUCLEOTIDE SEQUENCE [LARGE SCALE GENOMIC DNA]</scope>
    <source>
        <strain evidence="2 3">DSM 40281</strain>
    </source>
</reference>
<dbReference type="CDD" id="cd01741">
    <property type="entry name" value="GATase1_1"/>
    <property type="match status" value="1"/>
</dbReference>
<proteinExistence type="predicted"/>
<dbReference type="InterPro" id="IPR044992">
    <property type="entry name" value="ChyE-like"/>
</dbReference>
<evidence type="ECO:0000259" key="1">
    <source>
        <dbReference type="Pfam" id="PF00117"/>
    </source>
</evidence>
<evidence type="ECO:0000313" key="2">
    <source>
        <dbReference type="EMBL" id="KUN81204.1"/>
    </source>
</evidence>
<keyword evidence="2" id="KW-0032">Aminotransferase</keyword>